<dbReference type="PANTHER" id="PTHR43792">
    <property type="entry name" value="GNAT FAMILY, PUTATIVE (AFU_ORTHOLOGUE AFUA_3G00765)-RELATED-RELATED"/>
    <property type="match status" value="1"/>
</dbReference>
<dbReference type="EMBL" id="MCRM02000004">
    <property type="protein sequence ID" value="PNV75945.1"/>
    <property type="molecule type" value="Genomic_DNA"/>
</dbReference>
<dbReference type="Pfam" id="PF13302">
    <property type="entry name" value="Acetyltransf_3"/>
    <property type="match status" value="1"/>
</dbReference>
<dbReference type="InterPro" id="IPR016181">
    <property type="entry name" value="Acyl_CoA_acyltransferase"/>
</dbReference>
<reference evidence="2" key="1">
    <citation type="submission" date="2018-01" db="EMBL/GenBank/DDBJ databases">
        <title>Genomic characterization of Leptospira inadai serogroup Lyme isolated from captured rat in Brazil and comparative analysis with human reference strain.</title>
        <authorList>
            <person name="Moreno L.Z."/>
            <person name="Loureiro A.P."/>
            <person name="Miraglia F."/>
            <person name="Kremer F.S."/>
            <person name="Eslabao M.R."/>
            <person name="Dellagostin O.A."/>
            <person name="Lilenbaum W."/>
            <person name="Moreno A.M."/>
        </authorList>
    </citation>
    <scope>NUCLEOTIDE SEQUENCE [LARGE SCALE GENOMIC DNA]</scope>
    <source>
        <strain evidence="2">M34/99</strain>
    </source>
</reference>
<evidence type="ECO:0000313" key="2">
    <source>
        <dbReference type="EMBL" id="PNV75945.1"/>
    </source>
</evidence>
<name>A0ABX4YLA6_9LEPT</name>
<organism evidence="2 3">
    <name type="scientific">Leptospira inadai serovar Lyme</name>
    <dbReference type="NCBI Taxonomy" id="293084"/>
    <lineage>
        <taxon>Bacteria</taxon>
        <taxon>Pseudomonadati</taxon>
        <taxon>Spirochaetota</taxon>
        <taxon>Spirochaetia</taxon>
        <taxon>Leptospirales</taxon>
        <taxon>Leptospiraceae</taxon>
        <taxon>Leptospira</taxon>
    </lineage>
</organism>
<dbReference type="RefSeq" id="WP_010417065.1">
    <property type="nucleotide sequence ID" value="NZ_MCRM02000004.1"/>
</dbReference>
<feature type="domain" description="N-acetyltransferase" evidence="1">
    <location>
        <begin position="12"/>
        <end position="178"/>
    </location>
</feature>
<sequence length="178" mass="20725">MPFPSAVQTEHLLLRTWNIGDRDSLFKLNSDPKVMEFFPKLLSLKESNGAFDRIQNHWNRYGFGLFAVEDLNEKSFIGFVGMVHVDFDCFFTPNVEICWRLLPDFWGKGYATEAALSTLRFGFQELNMTEIVSFTSVLNERSKSVMQKIGMEFVDEFHHPNLPINHRLSKHALYKKVK</sequence>
<keyword evidence="3" id="KW-1185">Reference proteome</keyword>
<proteinExistence type="predicted"/>
<dbReference type="InterPro" id="IPR051531">
    <property type="entry name" value="N-acetyltransferase"/>
</dbReference>
<evidence type="ECO:0000313" key="3">
    <source>
        <dbReference type="Proteomes" id="UP000094669"/>
    </source>
</evidence>
<dbReference type="Proteomes" id="UP000094669">
    <property type="component" value="Unassembled WGS sequence"/>
</dbReference>
<dbReference type="PROSITE" id="PS51186">
    <property type="entry name" value="GNAT"/>
    <property type="match status" value="1"/>
</dbReference>
<accession>A0ABX4YLA6</accession>
<protein>
    <submittedName>
        <fullName evidence="2">GNAT family N-acetyltransferase</fullName>
    </submittedName>
</protein>
<gene>
    <name evidence="2" type="ORF">BES34_005405</name>
</gene>
<dbReference type="Gene3D" id="3.40.630.30">
    <property type="match status" value="1"/>
</dbReference>
<dbReference type="InterPro" id="IPR000182">
    <property type="entry name" value="GNAT_dom"/>
</dbReference>
<dbReference type="SUPFAM" id="SSF55729">
    <property type="entry name" value="Acyl-CoA N-acyltransferases (Nat)"/>
    <property type="match status" value="1"/>
</dbReference>
<comment type="caution">
    <text evidence="2">The sequence shown here is derived from an EMBL/GenBank/DDBJ whole genome shotgun (WGS) entry which is preliminary data.</text>
</comment>
<dbReference type="PANTHER" id="PTHR43792:SF1">
    <property type="entry name" value="N-ACETYLTRANSFERASE DOMAIN-CONTAINING PROTEIN"/>
    <property type="match status" value="1"/>
</dbReference>
<evidence type="ECO:0000259" key="1">
    <source>
        <dbReference type="PROSITE" id="PS51186"/>
    </source>
</evidence>